<evidence type="ECO:0000313" key="2">
    <source>
        <dbReference type="Proteomes" id="UP000092460"/>
    </source>
</evidence>
<name>A0A1B0B808_9MUSC</name>
<keyword evidence="2" id="KW-1185">Reference proteome</keyword>
<protein>
    <submittedName>
        <fullName evidence="1">Uncharacterized protein</fullName>
    </submittedName>
</protein>
<dbReference type="Proteomes" id="UP000092460">
    <property type="component" value="Unassembled WGS sequence"/>
</dbReference>
<dbReference type="AlphaFoldDB" id="A0A1B0B808"/>
<reference evidence="2" key="1">
    <citation type="submission" date="2015-01" db="EMBL/GenBank/DDBJ databases">
        <authorList>
            <person name="Aksoy S."/>
            <person name="Warren W."/>
            <person name="Wilson R.K."/>
        </authorList>
    </citation>
    <scope>NUCLEOTIDE SEQUENCE [LARGE SCALE GENOMIC DNA]</scope>
    <source>
        <strain evidence="2">IAEA</strain>
    </source>
</reference>
<accession>A0A1B0B808</accession>
<dbReference type="EMBL" id="JXJN01009793">
    <property type="status" value="NOT_ANNOTATED_CDS"/>
    <property type="molecule type" value="Genomic_DNA"/>
</dbReference>
<reference evidence="1" key="2">
    <citation type="submission" date="2020-05" db="UniProtKB">
        <authorList>
            <consortium name="EnsemblMetazoa"/>
        </authorList>
    </citation>
    <scope>IDENTIFICATION</scope>
    <source>
        <strain evidence="1">IAEA</strain>
    </source>
</reference>
<organism evidence="1 2">
    <name type="scientific">Glossina palpalis gambiensis</name>
    <dbReference type="NCBI Taxonomy" id="67801"/>
    <lineage>
        <taxon>Eukaryota</taxon>
        <taxon>Metazoa</taxon>
        <taxon>Ecdysozoa</taxon>
        <taxon>Arthropoda</taxon>
        <taxon>Hexapoda</taxon>
        <taxon>Insecta</taxon>
        <taxon>Pterygota</taxon>
        <taxon>Neoptera</taxon>
        <taxon>Endopterygota</taxon>
        <taxon>Diptera</taxon>
        <taxon>Brachycera</taxon>
        <taxon>Muscomorpha</taxon>
        <taxon>Hippoboscoidea</taxon>
        <taxon>Glossinidae</taxon>
        <taxon>Glossina</taxon>
    </lineage>
</organism>
<sequence>MQNGPKRISLQYVTKSLMGPSYVRPHIRRPFIWTVRLEWTARQSYHPLEGIAQKSAAYAALLAPIKGNGFFTFANTYQKNNYFDGKRFCVTFAFFWEAVIAMALHFEINKRNIEKYCIRDVTYLLSGHYNNK</sequence>
<evidence type="ECO:0000313" key="1">
    <source>
        <dbReference type="EnsemblMetazoa" id="GPPI021787-PA"/>
    </source>
</evidence>
<proteinExistence type="predicted"/>
<dbReference type="VEuPathDB" id="VectorBase:GPPI021787"/>
<dbReference type="EnsemblMetazoa" id="GPPI021787-RA">
    <property type="protein sequence ID" value="GPPI021787-PA"/>
    <property type="gene ID" value="GPPI021787"/>
</dbReference>